<dbReference type="Proteomes" id="UP000886501">
    <property type="component" value="Unassembled WGS sequence"/>
</dbReference>
<evidence type="ECO:0000313" key="1">
    <source>
        <dbReference type="EMBL" id="KAF9645550.1"/>
    </source>
</evidence>
<proteinExistence type="predicted"/>
<keyword evidence="2" id="KW-1185">Reference proteome</keyword>
<dbReference type="EMBL" id="MU118087">
    <property type="protein sequence ID" value="KAF9645550.1"/>
    <property type="molecule type" value="Genomic_DNA"/>
</dbReference>
<protein>
    <submittedName>
        <fullName evidence="1">MFS general substrate transporter</fullName>
    </submittedName>
</protein>
<accession>A0ACB6Z787</accession>
<reference evidence="1" key="2">
    <citation type="journal article" date="2020" name="Nat. Commun.">
        <title>Large-scale genome sequencing of mycorrhizal fungi provides insights into the early evolution of symbiotic traits.</title>
        <authorList>
            <person name="Miyauchi S."/>
            <person name="Kiss E."/>
            <person name="Kuo A."/>
            <person name="Drula E."/>
            <person name="Kohler A."/>
            <person name="Sanchez-Garcia M."/>
            <person name="Morin E."/>
            <person name="Andreopoulos B."/>
            <person name="Barry K.W."/>
            <person name="Bonito G."/>
            <person name="Buee M."/>
            <person name="Carver A."/>
            <person name="Chen C."/>
            <person name="Cichocki N."/>
            <person name="Clum A."/>
            <person name="Culley D."/>
            <person name="Crous P.W."/>
            <person name="Fauchery L."/>
            <person name="Girlanda M."/>
            <person name="Hayes R.D."/>
            <person name="Keri Z."/>
            <person name="LaButti K."/>
            <person name="Lipzen A."/>
            <person name="Lombard V."/>
            <person name="Magnuson J."/>
            <person name="Maillard F."/>
            <person name="Murat C."/>
            <person name="Nolan M."/>
            <person name="Ohm R.A."/>
            <person name="Pangilinan J."/>
            <person name="Pereira M.F."/>
            <person name="Perotto S."/>
            <person name="Peter M."/>
            <person name="Pfister S."/>
            <person name="Riley R."/>
            <person name="Sitrit Y."/>
            <person name="Stielow J.B."/>
            <person name="Szollosi G."/>
            <person name="Zifcakova L."/>
            <person name="Stursova M."/>
            <person name="Spatafora J.W."/>
            <person name="Tedersoo L."/>
            <person name="Vaario L.M."/>
            <person name="Yamada A."/>
            <person name="Yan M."/>
            <person name="Wang P."/>
            <person name="Xu J."/>
            <person name="Bruns T."/>
            <person name="Baldrian P."/>
            <person name="Vilgalys R."/>
            <person name="Dunand C."/>
            <person name="Henrissat B."/>
            <person name="Grigoriev I.V."/>
            <person name="Hibbett D."/>
            <person name="Nagy L.G."/>
            <person name="Martin F.M."/>
        </authorList>
    </citation>
    <scope>NUCLEOTIDE SEQUENCE</scope>
    <source>
        <strain evidence="1">P2</strain>
    </source>
</reference>
<gene>
    <name evidence="1" type="ORF">BDM02DRAFT_3189642</name>
</gene>
<name>A0ACB6Z787_THEGA</name>
<evidence type="ECO:0000313" key="2">
    <source>
        <dbReference type="Proteomes" id="UP000886501"/>
    </source>
</evidence>
<sequence>MATEEEKVSTPHLEQLTPESLELLTPPTLTPREEARTWMKIDLRLMPILILLYLSSFLDRANIGLAKLQGLTEELKLTGNKYNIALTVFFIPYCLFEFPSNLVLKKFRPSRWLPGIAVLWGAVMVSMGFVKTYHQLVGARFCLGVAEAGLFPGVIYYLTLWYPRHRLQYRVGLFLGASSLSGAFSGLLAYGIGFMSGTAGKLGWSWIFILEGCGTVVVGVLAFFVMVDFPSTAKFLTPKEKNYLLWVKKYDTTSVGEEEHFEFRHIIMAVTDWQVWVHILLYWSIVGPLYGIALFLPSIIRGFGFSVPISNLLTVPPYAVATIVLLLFAHFADKLKLRWPFVLASQLLCVAGFSINISDASIRVKYFGTFLCAAGAYSGFPGILAWCGGNLAGQYKRSAALAIYIGLGNFAAAASSNLYRTRDAPKYKFGHGIELGFVGMGMAVLPFTVYAYKRINAQREALVKQGEESGGLKYTDEELRRMGDRAPEFRYGI</sequence>
<comment type="caution">
    <text evidence="1">The sequence shown here is derived from an EMBL/GenBank/DDBJ whole genome shotgun (WGS) entry which is preliminary data.</text>
</comment>
<organism evidence="1 2">
    <name type="scientific">Thelephora ganbajun</name>
    <name type="common">Ganba fungus</name>
    <dbReference type="NCBI Taxonomy" id="370292"/>
    <lineage>
        <taxon>Eukaryota</taxon>
        <taxon>Fungi</taxon>
        <taxon>Dikarya</taxon>
        <taxon>Basidiomycota</taxon>
        <taxon>Agaricomycotina</taxon>
        <taxon>Agaricomycetes</taxon>
        <taxon>Thelephorales</taxon>
        <taxon>Thelephoraceae</taxon>
        <taxon>Thelephora</taxon>
    </lineage>
</organism>
<reference evidence="1" key="1">
    <citation type="submission" date="2019-10" db="EMBL/GenBank/DDBJ databases">
        <authorList>
            <consortium name="DOE Joint Genome Institute"/>
            <person name="Kuo A."/>
            <person name="Miyauchi S."/>
            <person name="Kiss E."/>
            <person name="Drula E."/>
            <person name="Kohler A."/>
            <person name="Sanchez-Garcia M."/>
            <person name="Andreopoulos B."/>
            <person name="Barry K.W."/>
            <person name="Bonito G."/>
            <person name="Buee M."/>
            <person name="Carver A."/>
            <person name="Chen C."/>
            <person name="Cichocki N."/>
            <person name="Clum A."/>
            <person name="Culley D."/>
            <person name="Crous P.W."/>
            <person name="Fauchery L."/>
            <person name="Girlanda M."/>
            <person name="Hayes R."/>
            <person name="Keri Z."/>
            <person name="Labutti K."/>
            <person name="Lipzen A."/>
            <person name="Lombard V."/>
            <person name="Magnuson J."/>
            <person name="Maillard F."/>
            <person name="Morin E."/>
            <person name="Murat C."/>
            <person name="Nolan M."/>
            <person name="Ohm R."/>
            <person name="Pangilinan J."/>
            <person name="Pereira M."/>
            <person name="Perotto S."/>
            <person name="Peter M."/>
            <person name="Riley R."/>
            <person name="Sitrit Y."/>
            <person name="Stielow B."/>
            <person name="Szollosi G."/>
            <person name="Zifcakova L."/>
            <person name="Stursova M."/>
            <person name="Spatafora J.W."/>
            <person name="Tedersoo L."/>
            <person name="Vaario L.-M."/>
            <person name="Yamada A."/>
            <person name="Yan M."/>
            <person name="Wang P."/>
            <person name="Xu J."/>
            <person name="Bruns T."/>
            <person name="Baldrian P."/>
            <person name="Vilgalys R."/>
            <person name="Henrissat B."/>
            <person name="Grigoriev I.V."/>
            <person name="Hibbett D."/>
            <person name="Nagy L.G."/>
            <person name="Martin F.M."/>
        </authorList>
    </citation>
    <scope>NUCLEOTIDE SEQUENCE</scope>
    <source>
        <strain evidence="1">P2</strain>
    </source>
</reference>